<proteinExistence type="inferred from homology"/>
<comment type="similarity">
    <text evidence="6">Belongs to the radical SAM superfamily. Anaerobic sulfatase-maturating enzyme family.</text>
</comment>
<dbReference type="SUPFAM" id="SSF102114">
    <property type="entry name" value="Radical SAM enzymes"/>
    <property type="match status" value="1"/>
</dbReference>
<dbReference type="Proteomes" id="UP000760668">
    <property type="component" value="Unassembled WGS sequence"/>
</dbReference>
<reference evidence="8" key="1">
    <citation type="journal article" date="2021" name="PeerJ">
        <title>Extensive microbial diversity within the chicken gut microbiome revealed by metagenomics and culture.</title>
        <authorList>
            <person name="Gilroy R."/>
            <person name="Ravi A."/>
            <person name="Getino M."/>
            <person name="Pursley I."/>
            <person name="Horton D.L."/>
            <person name="Alikhan N.F."/>
            <person name="Baker D."/>
            <person name="Gharbi K."/>
            <person name="Hall N."/>
            <person name="Watson M."/>
            <person name="Adriaenssens E.M."/>
            <person name="Foster-Nyarko E."/>
            <person name="Jarju S."/>
            <person name="Secka A."/>
            <person name="Antonio M."/>
            <person name="Oren A."/>
            <person name="Chaudhuri R.R."/>
            <person name="La Ragione R."/>
            <person name="Hildebrand F."/>
            <person name="Pallen M.J."/>
        </authorList>
    </citation>
    <scope>NUCLEOTIDE SEQUENCE</scope>
    <source>
        <strain evidence="8">CHK179-5677</strain>
    </source>
</reference>
<dbReference type="Pfam" id="PF13186">
    <property type="entry name" value="SPASM"/>
    <property type="match status" value="1"/>
</dbReference>
<evidence type="ECO:0000313" key="8">
    <source>
        <dbReference type="EMBL" id="HJG87018.1"/>
    </source>
</evidence>
<dbReference type="Gene3D" id="3.20.20.70">
    <property type="entry name" value="Aldolase class I"/>
    <property type="match status" value="1"/>
</dbReference>
<dbReference type="SFLD" id="SFLDG01072">
    <property type="entry name" value="dehydrogenase_like"/>
    <property type="match status" value="1"/>
</dbReference>
<dbReference type="GO" id="GO:0016491">
    <property type="term" value="F:oxidoreductase activity"/>
    <property type="evidence" value="ECO:0007669"/>
    <property type="project" value="InterPro"/>
</dbReference>
<dbReference type="PANTHER" id="PTHR43273">
    <property type="entry name" value="ANAEROBIC SULFATASE-MATURATING ENZYME HOMOLOG ASLB-RELATED"/>
    <property type="match status" value="1"/>
</dbReference>
<dbReference type="EMBL" id="DYUC01000083">
    <property type="protein sequence ID" value="HJG87018.1"/>
    <property type="molecule type" value="Genomic_DNA"/>
</dbReference>
<comment type="cofactor">
    <cofactor evidence="1">
        <name>[4Fe-4S] cluster</name>
        <dbReference type="ChEBI" id="CHEBI:49883"/>
    </cofactor>
</comment>
<reference evidence="8" key="2">
    <citation type="submission" date="2021-09" db="EMBL/GenBank/DDBJ databases">
        <authorList>
            <person name="Gilroy R."/>
        </authorList>
    </citation>
    <scope>NUCLEOTIDE SEQUENCE</scope>
    <source>
        <strain evidence="8">CHK179-5677</strain>
    </source>
</reference>
<dbReference type="InterPro" id="IPR023867">
    <property type="entry name" value="Sulphatase_maturase_rSAM"/>
</dbReference>
<dbReference type="InterPro" id="IPR058240">
    <property type="entry name" value="rSAM_sf"/>
</dbReference>
<evidence type="ECO:0000256" key="2">
    <source>
        <dbReference type="ARBA" id="ARBA00022691"/>
    </source>
</evidence>
<dbReference type="NCBIfam" id="TIGR03942">
    <property type="entry name" value="sulfatase_rSAM"/>
    <property type="match status" value="1"/>
</dbReference>
<sequence length="373" mass="42120">MKFLSFLIKPASGRCNLRCRYCFYHDISEQREAHDLGMMSAETLELLVREGMALAEEQISFMFQGGEPMLRGLDFYRTLIDLEKQYARPGLRIAHAIQTNGTLITEEWADFFREHHFLVGLSLDGTRELHDGNRVDAAGRGSWNAAVRGLEILKKKQVDFNLLCVVTGAAARRGQTAYQSLKKLGGQFLQFIPCLDPLEEARGSHPFSLSPERYGRFLNTVFDQWYHDWETGRYISVRLFEDYVRLLAGQPAGTCATTGNCGQYFVVEGDGSVYPCDFFVLDQFRMGKLGEQTLAELAQSELAGAFCARGRGFPAQCAGCQWLPLCGGGCQRDWIGLDRNYQCEALRTFFAYAYPRLSRIAALERQASRALRV</sequence>
<evidence type="ECO:0000313" key="9">
    <source>
        <dbReference type="Proteomes" id="UP000760668"/>
    </source>
</evidence>
<protein>
    <submittedName>
        <fullName evidence="8">Anaerobic sulfatase maturase</fullName>
    </submittedName>
</protein>
<dbReference type="RefSeq" id="WP_295369071.1">
    <property type="nucleotide sequence ID" value="NZ_DYUC01000083.1"/>
</dbReference>
<dbReference type="GO" id="GO:0051536">
    <property type="term" value="F:iron-sulfur cluster binding"/>
    <property type="evidence" value="ECO:0007669"/>
    <property type="project" value="UniProtKB-KW"/>
</dbReference>
<dbReference type="InterPro" id="IPR034485">
    <property type="entry name" value="Anaerobic_Cys-type_sulfatase-m"/>
</dbReference>
<evidence type="ECO:0000256" key="5">
    <source>
        <dbReference type="ARBA" id="ARBA00023014"/>
    </source>
</evidence>
<dbReference type="PROSITE" id="PS51918">
    <property type="entry name" value="RADICAL_SAM"/>
    <property type="match status" value="1"/>
</dbReference>
<dbReference type="InterPro" id="IPR013785">
    <property type="entry name" value="Aldolase_TIM"/>
</dbReference>
<dbReference type="SFLD" id="SFLDF00289">
    <property type="entry name" value="anaerobic_Cys-type_sulfatase-m"/>
    <property type="match status" value="1"/>
</dbReference>
<name>A0A921MLY0_9FIRM</name>
<evidence type="ECO:0000256" key="4">
    <source>
        <dbReference type="ARBA" id="ARBA00023004"/>
    </source>
</evidence>
<dbReference type="GO" id="GO:0046872">
    <property type="term" value="F:metal ion binding"/>
    <property type="evidence" value="ECO:0007669"/>
    <property type="project" value="UniProtKB-KW"/>
</dbReference>
<dbReference type="AlphaFoldDB" id="A0A921MLY0"/>
<evidence type="ECO:0000259" key="7">
    <source>
        <dbReference type="PROSITE" id="PS51918"/>
    </source>
</evidence>
<evidence type="ECO:0000256" key="3">
    <source>
        <dbReference type="ARBA" id="ARBA00022723"/>
    </source>
</evidence>
<dbReference type="SFLD" id="SFLDG01386">
    <property type="entry name" value="main_SPASM_domain-containing"/>
    <property type="match status" value="1"/>
</dbReference>
<comment type="caution">
    <text evidence="8">The sequence shown here is derived from an EMBL/GenBank/DDBJ whole genome shotgun (WGS) entry which is preliminary data.</text>
</comment>
<dbReference type="PANTHER" id="PTHR43273:SF3">
    <property type="entry name" value="ANAEROBIC SULFATASE-MATURATING ENZYME HOMOLOG ASLB-RELATED"/>
    <property type="match status" value="1"/>
</dbReference>
<dbReference type="CDD" id="cd01335">
    <property type="entry name" value="Radical_SAM"/>
    <property type="match status" value="1"/>
</dbReference>
<dbReference type="SFLD" id="SFLDG01067">
    <property type="entry name" value="SPASM/twitch_domain_containing"/>
    <property type="match status" value="1"/>
</dbReference>
<dbReference type="SFLD" id="SFLDG01384">
    <property type="entry name" value="thioether_bond_formation_requi"/>
    <property type="match status" value="1"/>
</dbReference>
<organism evidence="8 9">
    <name type="scientific">Pseudoflavonifractor capillosus</name>
    <dbReference type="NCBI Taxonomy" id="106588"/>
    <lineage>
        <taxon>Bacteria</taxon>
        <taxon>Bacillati</taxon>
        <taxon>Bacillota</taxon>
        <taxon>Clostridia</taxon>
        <taxon>Eubacteriales</taxon>
        <taxon>Oscillospiraceae</taxon>
        <taxon>Pseudoflavonifractor</taxon>
    </lineage>
</organism>
<evidence type="ECO:0000256" key="1">
    <source>
        <dbReference type="ARBA" id="ARBA00001966"/>
    </source>
</evidence>
<dbReference type="Pfam" id="PF04055">
    <property type="entry name" value="Radical_SAM"/>
    <property type="match status" value="1"/>
</dbReference>
<accession>A0A921MLY0</accession>
<dbReference type="NCBIfam" id="TIGR04085">
    <property type="entry name" value="rSAM_more_4Fe4S"/>
    <property type="match status" value="1"/>
</dbReference>
<keyword evidence="2" id="KW-0949">S-adenosyl-L-methionine</keyword>
<keyword evidence="3" id="KW-0479">Metal-binding</keyword>
<dbReference type="InterPro" id="IPR007197">
    <property type="entry name" value="rSAM"/>
</dbReference>
<dbReference type="SFLD" id="SFLDS00029">
    <property type="entry name" value="Radical_SAM"/>
    <property type="match status" value="1"/>
</dbReference>
<keyword evidence="4" id="KW-0408">Iron</keyword>
<dbReference type="InterPro" id="IPR023885">
    <property type="entry name" value="4Fe4S-binding_SPASM_dom"/>
</dbReference>
<evidence type="ECO:0000256" key="6">
    <source>
        <dbReference type="ARBA" id="ARBA00023601"/>
    </source>
</evidence>
<keyword evidence="5" id="KW-0411">Iron-sulfur</keyword>
<gene>
    <name evidence="8" type="ORF">K8V01_08365</name>
</gene>
<feature type="domain" description="Radical SAM core" evidence="7">
    <location>
        <begin position="1"/>
        <end position="227"/>
    </location>
</feature>